<dbReference type="InterPro" id="IPR040677">
    <property type="entry name" value="LPD7"/>
</dbReference>
<keyword evidence="2" id="KW-0812">Transmembrane</keyword>
<feature type="region of interest" description="Disordered" evidence="1">
    <location>
        <begin position="164"/>
        <end position="184"/>
    </location>
</feature>
<evidence type="ECO:0000313" key="4">
    <source>
        <dbReference type="EMBL" id="CUV66189.1"/>
    </source>
</evidence>
<dbReference type="Pfam" id="PF18821">
    <property type="entry name" value="LPD7"/>
    <property type="match status" value="1"/>
</dbReference>
<evidence type="ECO:0000256" key="2">
    <source>
        <dbReference type="SAM" id="Phobius"/>
    </source>
</evidence>
<keyword evidence="2" id="KW-0472">Membrane</keyword>
<accession>A0A0S4XPN2</accession>
<organism evidence="4">
    <name type="scientific">Sulfurovum sp. enrichment culture clone C5</name>
    <dbReference type="NCBI Taxonomy" id="497650"/>
    <lineage>
        <taxon>Bacteria</taxon>
        <taxon>Pseudomonadati</taxon>
        <taxon>Campylobacterota</taxon>
        <taxon>Epsilonproteobacteria</taxon>
        <taxon>Campylobacterales</taxon>
        <taxon>Sulfurovaceae</taxon>
        <taxon>Sulfurovum</taxon>
        <taxon>environmental samples</taxon>
    </lineage>
</organism>
<evidence type="ECO:0000256" key="1">
    <source>
        <dbReference type="SAM" id="MobiDB-lite"/>
    </source>
</evidence>
<proteinExistence type="predicted"/>
<sequence length="215" mass="23264">MTKANIIKDEIINKGDHIKVSNASDEELLKALKMARAKYGSTLDITGDDTFRSKVINLVHKHNLDIKFLDKNMNKTLEALRANIFIKILKSIGTWFLNKITSIVSVLFWISAAITLLFLIVVAVLFIAKQIYEYFGLGWAITFIIGSFFIGLIMSPNTGNATTGGRGYSSRSSKGGHSDNNGSNSGYAPYQGDRSIVGGVVGGSITTPVGGRAGQ</sequence>
<protein>
    <recommendedName>
        <fullName evidence="3">Large polyvalent protein-associated domain-containing protein</fullName>
    </recommendedName>
</protein>
<keyword evidence="2" id="KW-1133">Transmembrane helix</keyword>
<feature type="compositionally biased region" description="Low complexity" evidence="1">
    <location>
        <begin position="168"/>
        <end position="184"/>
    </location>
</feature>
<gene>
    <name evidence="4" type="ORF">BN3087_660019</name>
</gene>
<evidence type="ECO:0000259" key="3">
    <source>
        <dbReference type="Pfam" id="PF18821"/>
    </source>
</evidence>
<reference evidence="4" key="1">
    <citation type="submission" date="2015-11" db="EMBL/GenBank/DDBJ databases">
        <authorList>
            <person name="Zhang Y."/>
            <person name="Guo Z."/>
        </authorList>
    </citation>
    <scope>NUCLEOTIDE SEQUENCE</scope>
    <source>
        <strain evidence="4">BN30871</strain>
    </source>
</reference>
<feature type="transmembrane region" description="Helical" evidence="2">
    <location>
        <begin position="106"/>
        <end position="128"/>
    </location>
</feature>
<dbReference type="AlphaFoldDB" id="A0A0S4XPN2"/>
<dbReference type="EMBL" id="FAXN01000069">
    <property type="protein sequence ID" value="CUV66189.1"/>
    <property type="molecule type" value="Genomic_DNA"/>
</dbReference>
<name>A0A0S4XPN2_9BACT</name>
<feature type="domain" description="Large polyvalent protein-associated" evidence="3">
    <location>
        <begin position="10"/>
        <end position="80"/>
    </location>
</feature>
<feature type="transmembrane region" description="Helical" evidence="2">
    <location>
        <begin position="134"/>
        <end position="154"/>
    </location>
</feature>